<dbReference type="PANTHER" id="PTHR37474">
    <property type="entry name" value="RNA LIGASE/CYCLIC NUCLEOTIDE PHOSPHODIESTERASE"/>
    <property type="match status" value="1"/>
</dbReference>
<dbReference type="EMBL" id="QUTC01002953">
    <property type="protein sequence ID" value="RHY72266.1"/>
    <property type="molecule type" value="Genomic_DNA"/>
</dbReference>
<evidence type="ECO:0000313" key="2">
    <source>
        <dbReference type="EMBL" id="RHY71167.1"/>
    </source>
</evidence>
<sequence length="241" mass="26234">MIRCTTIKLATNVMARHSLPSHLAHKSALAFVLTEDDSAYACVQAIRQAHDRSFDRWPPHINLVYPFLATPSANIDDILARVAIAVHDVPAVSATFPAVQHFTHSKKSATLFLEPDAVSTRPQLQSIQAALQAAFPECNHDTRPFVPHLSLGQTAGGASGIKALTHQMESSLREACSSPPDKGCDFFDDMAAAAMTSNAHVDPFVDEPAAWTLPWTIGRVVVLERRGFDDPFEMVGQIALK</sequence>
<dbReference type="Gene3D" id="3.90.1140.10">
    <property type="entry name" value="Cyclic phosphodiesterase"/>
    <property type="match status" value="1"/>
</dbReference>
<evidence type="ECO:0000313" key="4">
    <source>
        <dbReference type="Proteomes" id="UP000265427"/>
    </source>
</evidence>
<dbReference type="EMBL" id="QUSZ01006548">
    <property type="protein sequence ID" value="RHY05374.1"/>
    <property type="molecule type" value="Genomic_DNA"/>
</dbReference>
<dbReference type="Pfam" id="PF13563">
    <property type="entry name" value="2_5_RNA_ligase2"/>
    <property type="match status" value="1"/>
</dbReference>
<dbReference type="PANTHER" id="PTHR37474:SF1">
    <property type="entry name" value="2'-5' RNA LIGASE FAMILY PROTEIN"/>
    <property type="match status" value="1"/>
</dbReference>
<dbReference type="AlphaFoldDB" id="A0A397DYG7"/>
<reference evidence="4 5" key="1">
    <citation type="submission" date="2018-08" db="EMBL/GenBank/DDBJ databases">
        <title>Aphanomyces genome sequencing and annotation.</title>
        <authorList>
            <person name="Minardi D."/>
            <person name="Oidtmann B."/>
            <person name="Van Der Giezen M."/>
            <person name="Studholme D.J."/>
        </authorList>
    </citation>
    <scope>NUCLEOTIDE SEQUENCE [LARGE SCALE GENOMIC DNA]</scope>
    <source>
        <strain evidence="2 6">D2</strain>
        <strain evidence="1 4">Kv</strain>
        <strain evidence="3 5">SA</strain>
    </source>
</reference>
<gene>
    <name evidence="2" type="ORF">DYB30_008082</name>
    <name evidence="1" type="ORF">DYB36_001614</name>
    <name evidence="3" type="ORF">DYB38_001142</name>
</gene>
<organism evidence="3 5">
    <name type="scientific">Aphanomyces astaci</name>
    <name type="common">Crayfish plague agent</name>
    <dbReference type="NCBI Taxonomy" id="112090"/>
    <lineage>
        <taxon>Eukaryota</taxon>
        <taxon>Sar</taxon>
        <taxon>Stramenopiles</taxon>
        <taxon>Oomycota</taxon>
        <taxon>Saprolegniomycetes</taxon>
        <taxon>Saprolegniales</taxon>
        <taxon>Verrucalvaceae</taxon>
        <taxon>Aphanomyces</taxon>
    </lineage>
</organism>
<proteinExistence type="predicted"/>
<evidence type="ECO:0000313" key="5">
    <source>
        <dbReference type="Proteomes" id="UP000265716"/>
    </source>
</evidence>
<dbReference type="Proteomes" id="UP000266643">
    <property type="component" value="Unassembled WGS sequence"/>
</dbReference>
<evidence type="ECO:0000313" key="3">
    <source>
        <dbReference type="EMBL" id="RHY72266.1"/>
    </source>
</evidence>
<dbReference type="EMBL" id="QUTD01003826">
    <property type="protein sequence ID" value="RHY71167.1"/>
    <property type="molecule type" value="Genomic_DNA"/>
</dbReference>
<comment type="caution">
    <text evidence="3">The sequence shown here is derived from an EMBL/GenBank/DDBJ whole genome shotgun (WGS) entry which is preliminary data.</text>
</comment>
<dbReference type="Proteomes" id="UP000265427">
    <property type="component" value="Unassembled WGS sequence"/>
</dbReference>
<accession>A0A397DYG7</accession>
<dbReference type="VEuPathDB" id="FungiDB:H257_00398"/>
<dbReference type="Proteomes" id="UP000265716">
    <property type="component" value="Unassembled WGS sequence"/>
</dbReference>
<evidence type="ECO:0000313" key="1">
    <source>
        <dbReference type="EMBL" id="RHY05374.1"/>
    </source>
</evidence>
<dbReference type="SUPFAM" id="SSF55144">
    <property type="entry name" value="LigT-like"/>
    <property type="match status" value="1"/>
</dbReference>
<evidence type="ECO:0000313" key="6">
    <source>
        <dbReference type="Proteomes" id="UP000266643"/>
    </source>
</evidence>
<name>A0A397DYG7_APHAT</name>
<protein>
    <submittedName>
        <fullName evidence="3">Uncharacterized protein</fullName>
    </submittedName>
</protein>
<dbReference type="InterPro" id="IPR009097">
    <property type="entry name" value="Cyclic_Pdiesterase"/>
</dbReference>